<reference evidence="11" key="2">
    <citation type="submission" date="2025-08" db="UniProtKB">
        <authorList>
            <consortium name="Ensembl"/>
        </authorList>
    </citation>
    <scope>IDENTIFICATION</scope>
</reference>
<dbReference type="Pfam" id="PF07885">
    <property type="entry name" value="Ion_trans_2"/>
    <property type="match status" value="1"/>
</dbReference>
<dbReference type="PRINTS" id="PR01096">
    <property type="entry name" value="TWIK1CHANNEL"/>
</dbReference>
<dbReference type="GO" id="GO:0022841">
    <property type="term" value="F:potassium ion leak channel activity"/>
    <property type="evidence" value="ECO:0000318"/>
    <property type="project" value="GO_Central"/>
</dbReference>
<dbReference type="InParanoid" id="W5M3Y4"/>
<dbReference type="InterPro" id="IPR003280">
    <property type="entry name" value="2pore_dom_K_chnl"/>
</dbReference>
<dbReference type="Ensembl" id="ENSLOCT00000003098.1">
    <property type="protein sequence ID" value="ENSLOCP00000003092.1"/>
    <property type="gene ID" value="ENSLOCG00000002634.1"/>
</dbReference>
<dbReference type="GO" id="GO:0071805">
    <property type="term" value="P:potassium ion transmembrane transport"/>
    <property type="evidence" value="ECO:0000318"/>
    <property type="project" value="GO_Central"/>
</dbReference>
<keyword evidence="12" id="KW-1185">Reference proteome</keyword>
<dbReference type="Proteomes" id="UP000018468">
    <property type="component" value="Linkage group LG28"/>
</dbReference>
<dbReference type="PANTHER" id="PTHR11003:SF59">
    <property type="entry name" value="POTASSIUM CHANNEL SUBFAMILY K MEMBER 1"/>
    <property type="match status" value="1"/>
</dbReference>
<reference evidence="12" key="1">
    <citation type="submission" date="2011-12" db="EMBL/GenBank/DDBJ databases">
        <title>The Draft Genome of Lepisosteus oculatus.</title>
        <authorList>
            <consortium name="The Broad Institute Genome Assembly &amp; Analysis Group"/>
            <consortium name="Computational R&amp;D Group"/>
            <consortium name="and Sequencing Platform"/>
            <person name="Di Palma F."/>
            <person name="Alfoldi J."/>
            <person name="Johnson J."/>
            <person name="Berlin A."/>
            <person name="Gnerre S."/>
            <person name="Jaffe D."/>
            <person name="MacCallum I."/>
            <person name="Young S."/>
            <person name="Walker B.J."/>
            <person name="Lander E.S."/>
            <person name="Lindblad-Toh K."/>
        </authorList>
    </citation>
    <scope>NUCLEOTIDE SEQUENCE [LARGE SCALE GENOMIC DNA]</scope>
</reference>
<dbReference type="PANTHER" id="PTHR11003">
    <property type="entry name" value="POTASSIUM CHANNEL, SUBFAMILY K"/>
    <property type="match status" value="1"/>
</dbReference>
<evidence type="ECO:0000256" key="9">
    <source>
        <dbReference type="SAM" id="Phobius"/>
    </source>
</evidence>
<feature type="transmembrane region" description="Helical" evidence="9">
    <location>
        <begin position="130"/>
        <end position="154"/>
    </location>
</feature>
<dbReference type="GO" id="GO:0015271">
    <property type="term" value="F:outward rectifier potassium channel activity"/>
    <property type="evidence" value="ECO:0000318"/>
    <property type="project" value="GO_Central"/>
</dbReference>
<evidence type="ECO:0000256" key="6">
    <source>
        <dbReference type="ARBA" id="ARBA00023065"/>
    </source>
</evidence>
<name>W5M3Y4_LEPOC</name>
<feature type="domain" description="Potassium channel" evidence="10">
    <location>
        <begin position="96"/>
        <end position="153"/>
    </location>
</feature>
<feature type="transmembrane region" description="Helical" evidence="9">
    <location>
        <begin position="101"/>
        <end position="118"/>
    </location>
</feature>
<dbReference type="PRINTS" id="PR01586">
    <property type="entry name" value="TWIKCHANNEL"/>
</dbReference>
<dbReference type="eggNOG" id="KOG1418">
    <property type="taxonomic scope" value="Eukaryota"/>
</dbReference>
<evidence type="ECO:0000256" key="1">
    <source>
        <dbReference type="ARBA" id="ARBA00004141"/>
    </source>
</evidence>
<evidence type="ECO:0000256" key="7">
    <source>
        <dbReference type="ARBA" id="ARBA00023136"/>
    </source>
</evidence>
<dbReference type="SUPFAM" id="SSF81324">
    <property type="entry name" value="Voltage-gated potassium channels"/>
    <property type="match status" value="1"/>
</dbReference>
<dbReference type="HOGENOM" id="CLU_1639277_0_0_1"/>
<evidence type="ECO:0000256" key="5">
    <source>
        <dbReference type="ARBA" id="ARBA00022989"/>
    </source>
</evidence>
<dbReference type="EMBL" id="AHAT01032815">
    <property type="status" value="NOT_ANNOTATED_CDS"/>
    <property type="molecule type" value="Genomic_DNA"/>
</dbReference>
<organism evidence="11 12">
    <name type="scientific">Lepisosteus oculatus</name>
    <name type="common">Spotted gar</name>
    <dbReference type="NCBI Taxonomy" id="7918"/>
    <lineage>
        <taxon>Eukaryota</taxon>
        <taxon>Metazoa</taxon>
        <taxon>Chordata</taxon>
        <taxon>Craniata</taxon>
        <taxon>Vertebrata</taxon>
        <taxon>Euteleostomi</taxon>
        <taxon>Actinopterygii</taxon>
        <taxon>Neopterygii</taxon>
        <taxon>Holostei</taxon>
        <taxon>Semionotiformes</taxon>
        <taxon>Lepisosteidae</taxon>
        <taxon>Lepisosteus</taxon>
    </lineage>
</organism>
<keyword evidence="5 9" id="KW-1133">Transmembrane helix</keyword>
<evidence type="ECO:0000256" key="4">
    <source>
        <dbReference type="ARBA" id="ARBA00022958"/>
    </source>
</evidence>
<reference evidence="11" key="3">
    <citation type="submission" date="2025-09" db="UniProtKB">
        <authorList>
            <consortium name="Ensembl"/>
        </authorList>
    </citation>
    <scope>IDENTIFICATION</scope>
</reference>
<keyword evidence="4" id="KW-0630">Potassium</keyword>
<accession>W5M3Y4</accession>
<evidence type="ECO:0000313" key="12">
    <source>
        <dbReference type="Proteomes" id="UP000018468"/>
    </source>
</evidence>
<dbReference type="AlphaFoldDB" id="W5M3Y4"/>
<protein>
    <recommendedName>
        <fullName evidence="10">Potassium channel domain-containing protein</fullName>
    </recommendedName>
</protein>
<proteinExistence type="predicted"/>
<dbReference type="OMA" id="RSEECNS"/>
<evidence type="ECO:0000256" key="8">
    <source>
        <dbReference type="ARBA" id="ARBA00023303"/>
    </source>
</evidence>
<evidence type="ECO:0000313" key="11">
    <source>
        <dbReference type="Ensembl" id="ENSLOCP00000003092.1"/>
    </source>
</evidence>
<keyword evidence="8" id="KW-0407">Ion channel</keyword>
<evidence type="ECO:0000256" key="3">
    <source>
        <dbReference type="ARBA" id="ARBA00022692"/>
    </source>
</evidence>
<dbReference type="InterPro" id="IPR001779">
    <property type="entry name" value="2pore_dom_K_chnl_TWIK1"/>
</dbReference>
<dbReference type="InterPro" id="IPR005408">
    <property type="entry name" value="2pore_dom_K_chnl_TWIK"/>
</dbReference>
<dbReference type="GO" id="GO:0005886">
    <property type="term" value="C:plasma membrane"/>
    <property type="evidence" value="ECO:0000318"/>
    <property type="project" value="GO_Central"/>
</dbReference>
<dbReference type="Bgee" id="ENSLOCG00000002634">
    <property type="expression patterns" value="Expressed in ovary and 2 other cell types or tissues"/>
</dbReference>
<keyword evidence="7 9" id="KW-0472">Membrane</keyword>
<dbReference type="InterPro" id="IPR013099">
    <property type="entry name" value="K_chnl_dom"/>
</dbReference>
<evidence type="ECO:0000256" key="2">
    <source>
        <dbReference type="ARBA" id="ARBA00022448"/>
    </source>
</evidence>
<keyword evidence="2" id="KW-0813">Transport</keyword>
<feature type="transmembrane region" description="Helical" evidence="9">
    <location>
        <begin position="20"/>
        <end position="41"/>
    </location>
</feature>
<dbReference type="Gene3D" id="1.10.287.70">
    <property type="match status" value="1"/>
</dbReference>
<sequence length="162" mass="17776">SFGMAAGWESVRRSCRERAFGLLALGYVLYVLLGGAVFAALEQAGEVALRRELREVRAAFLDDHRCLREAPLDALLEEVVSAGQHGVSALDDRSEECNSDFTSSLFFVTAFLTTTGYGSTVPLSDQGKLFCVLFCCLGIPLNLLLLSCLTQRLLPWVTRRPL</sequence>
<evidence type="ECO:0000259" key="10">
    <source>
        <dbReference type="Pfam" id="PF07885"/>
    </source>
</evidence>
<dbReference type="GeneTree" id="ENSGT00940000155293"/>
<comment type="subcellular location">
    <subcellularLocation>
        <location evidence="1">Membrane</location>
        <topology evidence="1">Multi-pass membrane protein</topology>
    </subcellularLocation>
</comment>
<keyword evidence="6" id="KW-0406">Ion transport</keyword>
<keyword evidence="3 9" id="KW-0812">Transmembrane</keyword>